<keyword evidence="2" id="KW-1185">Reference proteome</keyword>
<protein>
    <recommendedName>
        <fullName evidence="3">DUF3046 domain-containing protein</fullName>
    </recommendedName>
</protein>
<dbReference type="OrthoDB" id="3215033at2"/>
<accession>D3Q2A1</accession>
<gene>
    <name evidence="1" type="ordered locus">Snas_4184</name>
</gene>
<evidence type="ECO:0000313" key="1">
    <source>
        <dbReference type="EMBL" id="ADD43834.1"/>
    </source>
</evidence>
<dbReference type="RefSeq" id="WP_013019405.1">
    <property type="nucleotide sequence ID" value="NC_013947.1"/>
</dbReference>
<name>D3Q2A1_STANL</name>
<dbReference type="Pfam" id="PF11248">
    <property type="entry name" value="DUF3046"/>
    <property type="match status" value="1"/>
</dbReference>
<sequence length="102" mass="11841">MRLTEFWENMAETFGRGYAESVAADQTLPQLDGQTINQALSGDWDTKHVWMAVCQAYGERVPSRIRRLAPSRTPVRYSDVRKRHGARRVRHVTGRVYRDRHG</sequence>
<dbReference type="eggNOG" id="ENOG5031XET">
    <property type="taxonomic scope" value="Bacteria"/>
</dbReference>
<evidence type="ECO:0008006" key="3">
    <source>
        <dbReference type="Google" id="ProtNLM"/>
    </source>
</evidence>
<dbReference type="KEGG" id="sna:Snas_4184"/>
<proteinExistence type="predicted"/>
<evidence type="ECO:0000313" key="2">
    <source>
        <dbReference type="Proteomes" id="UP000000844"/>
    </source>
</evidence>
<dbReference type="AlphaFoldDB" id="D3Q2A1"/>
<dbReference type="STRING" id="446470.Snas_4184"/>
<dbReference type="InterPro" id="IPR021408">
    <property type="entry name" value="DUF3046"/>
</dbReference>
<dbReference type="EMBL" id="CP001778">
    <property type="protein sequence ID" value="ADD43834.1"/>
    <property type="molecule type" value="Genomic_DNA"/>
</dbReference>
<dbReference type="Proteomes" id="UP000000844">
    <property type="component" value="Chromosome"/>
</dbReference>
<reference evidence="1 2" key="1">
    <citation type="journal article" date="2009" name="Stand. Genomic Sci.">
        <title>Complete genome sequence of Stackebrandtia nassauensis type strain (LLR-40K-21).</title>
        <authorList>
            <person name="Munk C."/>
            <person name="Lapidus A."/>
            <person name="Copeland A."/>
            <person name="Jando M."/>
            <person name="Mayilraj S."/>
            <person name="Glavina Del Rio T."/>
            <person name="Nolan M."/>
            <person name="Chen F."/>
            <person name="Lucas S."/>
            <person name="Tice H."/>
            <person name="Cheng J.F."/>
            <person name="Han C."/>
            <person name="Detter J.C."/>
            <person name="Bruce D."/>
            <person name="Goodwin L."/>
            <person name="Chain P."/>
            <person name="Pitluck S."/>
            <person name="Goker M."/>
            <person name="Ovchinikova G."/>
            <person name="Pati A."/>
            <person name="Ivanova N."/>
            <person name="Mavromatis K."/>
            <person name="Chen A."/>
            <person name="Palaniappan K."/>
            <person name="Land M."/>
            <person name="Hauser L."/>
            <person name="Chang Y.J."/>
            <person name="Jeffries C.D."/>
            <person name="Bristow J."/>
            <person name="Eisen J.A."/>
            <person name="Markowitz V."/>
            <person name="Hugenholtz P."/>
            <person name="Kyrpides N.C."/>
            <person name="Klenk H.P."/>
        </authorList>
    </citation>
    <scope>NUCLEOTIDE SEQUENCE [LARGE SCALE GENOMIC DNA]</scope>
    <source>
        <strain evidence="2">DSM 44728 / CIP 108903 / NRRL B-16338 / NBRC 102104 / LLR-40K-21</strain>
    </source>
</reference>
<dbReference type="HOGENOM" id="CLU_2275716_0_0_11"/>
<organism evidence="1 2">
    <name type="scientific">Stackebrandtia nassauensis (strain DSM 44728 / CIP 108903 / NRRL B-16338 / NBRC 102104 / LLR-40K-21)</name>
    <dbReference type="NCBI Taxonomy" id="446470"/>
    <lineage>
        <taxon>Bacteria</taxon>
        <taxon>Bacillati</taxon>
        <taxon>Actinomycetota</taxon>
        <taxon>Actinomycetes</taxon>
        <taxon>Glycomycetales</taxon>
        <taxon>Glycomycetaceae</taxon>
        <taxon>Stackebrandtia</taxon>
    </lineage>
</organism>